<organism evidence="1 2">
    <name type="scientific">Cerina litoralis</name>
    <dbReference type="NCBI Taxonomy" id="2874477"/>
    <lineage>
        <taxon>Bacteria</taxon>
        <taxon>Pseudomonadati</taxon>
        <taxon>Bacteroidota</taxon>
        <taxon>Flavobacteriia</taxon>
        <taxon>Flavobacteriales</taxon>
        <taxon>Flavobacteriaceae</taxon>
        <taxon>Cerina</taxon>
    </lineage>
</organism>
<protein>
    <submittedName>
        <fullName evidence="1">Lycopene cyclase</fullName>
    </submittedName>
</protein>
<keyword evidence="2" id="KW-1185">Reference proteome</keyword>
<comment type="caution">
    <text evidence="1">The sequence shown here is derived from an EMBL/GenBank/DDBJ whole genome shotgun (WGS) entry which is preliminary data.</text>
</comment>
<dbReference type="Gene3D" id="3.50.50.60">
    <property type="entry name" value="FAD/NAD(P)-binding domain"/>
    <property type="match status" value="1"/>
</dbReference>
<dbReference type="AlphaFoldDB" id="A0AAE3EQF9"/>
<evidence type="ECO:0000313" key="1">
    <source>
        <dbReference type="EMBL" id="MCG2459185.1"/>
    </source>
</evidence>
<proteinExistence type="predicted"/>
<dbReference type="RefSeq" id="WP_317900335.1">
    <property type="nucleotide sequence ID" value="NZ_JAIRBC010000001.1"/>
</dbReference>
<sequence>MTTFDYIIIGAGAAGLMLADGFGKESLFRNKSILVIDRDTKQTNDRTWCFWEKGKGDFDQLVHKSWDQIFFAGTNFKSRQPIRPYIYKMVRGIDFYREYLGRITLYPNISILKAEVLGICSSQDGVELSTNLGRYHCKMAFNSAPEYDRMVSQKKFPVLQQHFLGWFVKTEKPTFDDRTTTFMDFSIPQKGNTRFMYVLPFSNTEALVEYTFFSKNPMTEQEYEAGLRDYMKKHLKSAGYSVSEIEKGSIPMTCYDFSSANTENLFHIGAAGGWTKASTGFTFMNTYRKTQALIRLLKKEKPLDNLYIKDRFWFYDLLLLDILYCDNAKGQPIFESLFKKRSPQMIFKFLDGNTNLWEDLMIISACPKREFIKALLKRIF</sequence>
<dbReference type="InterPro" id="IPR036188">
    <property type="entry name" value="FAD/NAD-bd_sf"/>
</dbReference>
<evidence type="ECO:0000313" key="2">
    <source>
        <dbReference type="Proteomes" id="UP001200642"/>
    </source>
</evidence>
<reference evidence="1" key="1">
    <citation type="submission" date="2023-02" db="EMBL/GenBank/DDBJ databases">
        <title>Genome of Flavobacteriaceae gen. nov. sp. strain F89.</title>
        <authorList>
            <person name="Wang Y."/>
        </authorList>
    </citation>
    <scope>NUCLEOTIDE SEQUENCE</scope>
    <source>
        <strain evidence="1">F89</strain>
    </source>
</reference>
<dbReference type="Proteomes" id="UP001200642">
    <property type="component" value="Unassembled WGS sequence"/>
</dbReference>
<dbReference type="EMBL" id="JAIRBC010000001">
    <property type="protein sequence ID" value="MCG2459185.1"/>
    <property type="molecule type" value="Genomic_DNA"/>
</dbReference>
<gene>
    <name evidence="1" type="ORF">K8352_00325</name>
</gene>
<dbReference type="Pfam" id="PF05834">
    <property type="entry name" value="Lycopene_cycl"/>
    <property type="match status" value="1"/>
</dbReference>
<dbReference type="SUPFAM" id="SSF51905">
    <property type="entry name" value="FAD/NAD(P)-binding domain"/>
    <property type="match status" value="1"/>
</dbReference>
<name>A0AAE3EQF9_9FLAO</name>
<accession>A0AAE3EQF9</accession>